<evidence type="ECO:0000256" key="4">
    <source>
        <dbReference type="ARBA" id="ARBA00022692"/>
    </source>
</evidence>
<dbReference type="InterPro" id="IPR021910">
    <property type="entry name" value="NGX6/PGAP6/MYMK"/>
</dbReference>
<dbReference type="AlphaFoldDB" id="A0AAN7U0D9"/>
<keyword evidence="6 7" id="KW-0472">Membrane</keyword>
<name>A0AAN7U0D9_9MYCE</name>
<feature type="transmembrane region" description="Helical" evidence="7">
    <location>
        <begin position="129"/>
        <end position="147"/>
    </location>
</feature>
<comment type="similarity">
    <text evidence="2">Belongs to the TMEM8 family.</text>
</comment>
<evidence type="ECO:0000313" key="8">
    <source>
        <dbReference type="EMBL" id="KAK5575805.1"/>
    </source>
</evidence>
<feature type="transmembrane region" description="Helical" evidence="7">
    <location>
        <begin position="38"/>
        <end position="57"/>
    </location>
</feature>
<evidence type="ECO:0000256" key="1">
    <source>
        <dbReference type="ARBA" id="ARBA00004651"/>
    </source>
</evidence>
<gene>
    <name evidence="8" type="ORF">RB653_006939</name>
</gene>
<protein>
    <submittedName>
        <fullName evidence="8">Uncharacterized protein</fullName>
    </submittedName>
</protein>
<organism evidence="8 9">
    <name type="scientific">Dictyostelium firmibasis</name>
    <dbReference type="NCBI Taxonomy" id="79012"/>
    <lineage>
        <taxon>Eukaryota</taxon>
        <taxon>Amoebozoa</taxon>
        <taxon>Evosea</taxon>
        <taxon>Eumycetozoa</taxon>
        <taxon>Dictyostelia</taxon>
        <taxon>Dictyosteliales</taxon>
        <taxon>Dictyosteliaceae</taxon>
        <taxon>Dictyostelium</taxon>
    </lineage>
</organism>
<keyword evidence="9" id="KW-1185">Reference proteome</keyword>
<evidence type="ECO:0000256" key="3">
    <source>
        <dbReference type="ARBA" id="ARBA00022475"/>
    </source>
</evidence>
<sequence length="220" mass="25710">MSAVQAIITTEKVLQAFIAFSTNLSVIPVVYHCLKRGSAYEGIVGISCALASMMYHVGEVFENTWWFKLSGMTSGQWHRLDNVFTILTFQALCFFLMDIQSQQTIELLRWSFLVITLYCQERAPWQIEFTIIPIVSTLILLIIRHSIRRKIPDWIKTKFFLYGFGFFGVAAFFFARGLDDNNDYLRINHGVWHFFIGISFYFIFLSKEKLNEKNLLHKNF</sequence>
<keyword evidence="4 7" id="KW-0812">Transmembrane</keyword>
<keyword evidence="3" id="KW-1003">Cell membrane</keyword>
<accession>A0AAN7U0D9</accession>
<evidence type="ECO:0000256" key="6">
    <source>
        <dbReference type="ARBA" id="ARBA00023136"/>
    </source>
</evidence>
<comment type="caution">
    <text evidence="8">The sequence shown here is derived from an EMBL/GenBank/DDBJ whole genome shotgun (WGS) entry which is preliminary data.</text>
</comment>
<feature type="transmembrane region" description="Helical" evidence="7">
    <location>
        <begin position="77"/>
        <end position="95"/>
    </location>
</feature>
<evidence type="ECO:0000256" key="5">
    <source>
        <dbReference type="ARBA" id="ARBA00022989"/>
    </source>
</evidence>
<feature type="transmembrane region" description="Helical" evidence="7">
    <location>
        <begin position="159"/>
        <end position="178"/>
    </location>
</feature>
<proteinExistence type="inferred from homology"/>
<evidence type="ECO:0000256" key="2">
    <source>
        <dbReference type="ARBA" id="ARBA00005542"/>
    </source>
</evidence>
<evidence type="ECO:0000313" key="9">
    <source>
        <dbReference type="Proteomes" id="UP001344447"/>
    </source>
</evidence>
<dbReference type="EMBL" id="JAVFKY010000005">
    <property type="protein sequence ID" value="KAK5575805.1"/>
    <property type="molecule type" value="Genomic_DNA"/>
</dbReference>
<dbReference type="Pfam" id="PF12036">
    <property type="entry name" value="DUF3522"/>
    <property type="match status" value="1"/>
</dbReference>
<reference evidence="8 9" key="1">
    <citation type="submission" date="2023-11" db="EMBL/GenBank/DDBJ databases">
        <title>Dfirmibasis_genome.</title>
        <authorList>
            <person name="Edelbroek B."/>
            <person name="Kjellin J."/>
            <person name="Jerlstrom-Hultqvist J."/>
            <person name="Soderbom F."/>
        </authorList>
    </citation>
    <scope>NUCLEOTIDE SEQUENCE [LARGE SCALE GENOMIC DNA]</scope>
    <source>
        <strain evidence="8 9">TNS-C-14</strain>
    </source>
</reference>
<dbReference type="PANTHER" id="PTHR36561">
    <property type="entry name" value="HAEMOLYSIN-III RELATED-RELATED"/>
    <property type="match status" value="1"/>
</dbReference>
<keyword evidence="5 7" id="KW-1133">Transmembrane helix</keyword>
<dbReference type="GO" id="GO:0005886">
    <property type="term" value="C:plasma membrane"/>
    <property type="evidence" value="ECO:0007669"/>
    <property type="project" value="UniProtKB-SubCell"/>
</dbReference>
<feature type="transmembrane region" description="Helical" evidence="7">
    <location>
        <begin position="190"/>
        <end position="206"/>
    </location>
</feature>
<evidence type="ECO:0000256" key="7">
    <source>
        <dbReference type="SAM" id="Phobius"/>
    </source>
</evidence>
<dbReference type="Proteomes" id="UP001344447">
    <property type="component" value="Unassembled WGS sequence"/>
</dbReference>
<dbReference type="PANTHER" id="PTHR36561:SF2">
    <property type="entry name" value="HAEMOLYSIN-III RELATED"/>
    <property type="match status" value="1"/>
</dbReference>
<comment type="subcellular location">
    <subcellularLocation>
        <location evidence="1">Cell membrane</location>
        <topology evidence="1">Multi-pass membrane protein</topology>
    </subcellularLocation>
</comment>
<feature type="transmembrane region" description="Helical" evidence="7">
    <location>
        <begin position="12"/>
        <end position="31"/>
    </location>
</feature>